<evidence type="ECO:0000313" key="3">
    <source>
        <dbReference type="EMBL" id="CEG41784.1"/>
    </source>
</evidence>
<dbReference type="PANTHER" id="PTHR31157:SF1">
    <property type="entry name" value="SCP DOMAIN-CONTAINING PROTEIN"/>
    <property type="match status" value="1"/>
</dbReference>
<reference evidence="4" key="1">
    <citation type="submission" date="2014-09" db="EMBL/GenBank/DDBJ databases">
        <authorList>
            <person name="Sharma Rahul"/>
            <person name="Thines Marco"/>
        </authorList>
    </citation>
    <scope>NUCLEOTIDE SEQUENCE [LARGE SCALE GENOMIC DNA]</scope>
</reference>
<dbReference type="Pfam" id="PF00188">
    <property type="entry name" value="CAP"/>
    <property type="match status" value="1"/>
</dbReference>
<evidence type="ECO:0000256" key="1">
    <source>
        <dbReference type="SAM" id="SignalP"/>
    </source>
</evidence>
<organism evidence="3 4">
    <name type="scientific">Plasmopara halstedii</name>
    <name type="common">Downy mildew of sunflower</name>
    <dbReference type="NCBI Taxonomy" id="4781"/>
    <lineage>
        <taxon>Eukaryota</taxon>
        <taxon>Sar</taxon>
        <taxon>Stramenopiles</taxon>
        <taxon>Oomycota</taxon>
        <taxon>Peronosporomycetes</taxon>
        <taxon>Peronosporales</taxon>
        <taxon>Peronosporaceae</taxon>
        <taxon>Plasmopara</taxon>
    </lineage>
</organism>
<dbReference type="GeneID" id="36407165"/>
<dbReference type="PANTHER" id="PTHR31157">
    <property type="entry name" value="SCP DOMAIN-CONTAINING PROTEIN"/>
    <property type="match status" value="1"/>
</dbReference>
<feature type="chain" id="PRO_5006058729" evidence="1">
    <location>
        <begin position="20"/>
        <end position="251"/>
    </location>
</feature>
<keyword evidence="1" id="KW-0732">Signal</keyword>
<proteinExistence type="predicted"/>
<evidence type="ECO:0000259" key="2">
    <source>
        <dbReference type="Pfam" id="PF00188"/>
    </source>
</evidence>
<name>A0A0P1AKJ5_PLAHL</name>
<dbReference type="RefSeq" id="XP_024578153.1">
    <property type="nucleotide sequence ID" value="XM_024727591.1"/>
</dbReference>
<dbReference type="OMA" id="MAANDYM"/>
<feature type="signal peptide" evidence="1">
    <location>
        <begin position="1"/>
        <end position="19"/>
    </location>
</feature>
<dbReference type="OrthoDB" id="568194at2759"/>
<accession>A0A0P1AKJ5</accession>
<protein>
    <submittedName>
        <fullName evidence="3">RxLR-like protein</fullName>
    </submittedName>
</protein>
<dbReference type="SUPFAM" id="SSF55797">
    <property type="entry name" value="PR-1-like"/>
    <property type="match status" value="1"/>
</dbReference>
<dbReference type="AlphaFoldDB" id="A0A0P1AKJ5"/>
<dbReference type="EMBL" id="CCYD01000610">
    <property type="protein sequence ID" value="CEG41784.1"/>
    <property type="molecule type" value="Genomic_DNA"/>
</dbReference>
<sequence length="251" mass="27240">MLTITQSSLALLLIASATSNPFIGASNLRQRHLATNTYTAYEDYAMIMLNAVNKQRATQGLSPLCLNKKLHDAAQRHSDDMAANDYMDHTGTDGSALSDRITDAGYDWNAVAENVAAGQEDVAAVMEAWINSPGHLENIMGDYTMFASAYAFSAEGKYHYYWTQDFASGDAEACDDTMTTQDSTQTIEQVQNEETSAPKDVVERSVTNAPVTEAPVTEAAVTETSTTEAPPMPALIVSIDKTKSKDCESHF</sequence>
<dbReference type="InterPro" id="IPR014044">
    <property type="entry name" value="CAP_dom"/>
</dbReference>
<dbReference type="CDD" id="cd05379">
    <property type="entry name" value="CAP_bacterial"/>
    <property type="match status" value="1"/>
</dbReference>
<dbReference type="InterPro" id="IPR035940">
    <property type="entry name" value="CAP_sf"/>
</dbReference>
<keyword evidence="4" id="KW-1185">Reference proteome</keyword>
<dbReference type="Proteomes" id="UP000054928">
    <property type="component" value="Unassembled WGS sequence"/>
</dbReference>
<feature type="domain" description="SCP" evidence="2">
    <location>
        <begin position="49"/>
        <end position="166"/>
    </location>
</feature>
<evidence type="ECO:0000313" key="4">
    <source>
        <dbReference type="Proteomes" id="UP000054928"/>
    </source>
</evidence>
<dbReference type="Gene3D" id="3.40.33.10">
    <property type="entry name" value="CAP"/>
    <property type="match status" value="1"/>
</dbReference>
<dbReference type="STRING" id="4781.A0A0P1AKJ5"/>